<evidence type="ECO:0000313" key="2">
    <source>
        <dbReference type="EMBL" id="MBB5691103.1"/>
    </source>
</evidence>
<keyword evidence="3" id="KW-1185">Reference proteome</keyword>
<proteinExistence type="predicted"/>
<feature type="non-terminal residue" evidence="2">
    <location>
        <position position="172"/>
    </location>
</feature>
<accession>A0A840YAU2</accession>
<dbReference type="Proteomes" id="UP000562254">
    <property type="component" value="Unassembled WGS sequence"/>
</dbReference>
<gene>
    <name evidence="2" type="ORF">FHS88_003255</name>
</gene>
<dbReference type="RefSeq" id="WP_184486503.1">
    <property type="nucleotide sequence ID" value="NZ_JACIJE010000010.1"/>
</dbReference>
<evidence type="ECO:0000256" key="1">
    <source>
        <dbReference type="SAM" id="SignalP"/>
    </source>
</evidence>
<evidence type="ECO:0000313" key="3">
    <source>
        <dbReference type="Proteomes" id="UP000562254"/>
    </source>
</evidence>
<feature type="chain" id="PRO_5032783191" description="PEP-CTERM sorting domain-containing protein" evidence="1">
    <location>
        <begin position="27"/>
        <end position="172"/>
    </location>
</feature>
<organism evidence="2 3">
    <name type="scientific">Neoroseomonas alkaliterrae</name>
    <dbReference type="NCBI Taxonomy" id="1452450"/>
    <lineage>
        <taxon>Bacteria</taxon>
        <taxon>Pseudomonadati</taxon>
        <taxon>Pseudomonadota</taxon>
        <taxon>Alphaproteobacteria</taxon>
        <taxon>Acetobacterales</taxon>
        <taxon>Acetobacteraceae</taxon>
        <taxon>Neoroseomonas</taxon>
    </lineage>
</organism>
<dbReference type="EMBL" id="JACIJE010000010">
    <property type="protein sequence ID" value="MBB5691103.1"/>
    <property type="molecule type" value="Genomic_DNA"/>
</dbReference>
<protein>
    <recommendedName>
        <fullName evidence="4">PEP-CTERM sorting domain-containing protein</fullName>
    </recommendedName>
</protein>
<sequence>MADHRSHLACVLAVALTATLPAAASAATATYNFEGVTTTGNTGGYTSLSLSDSGLTATFSRGGTVRFDIRDISSFTGAPAAFGAATLSPFFDPQAAPFLLSFSQAVTGLTFQAGDFFADSDVLNVVAYENADGTGAVVDSVRYRHAMQGPSAWPAGTRGCAIWMATPRAPAL</sequence>
<evidence type="ECO:0008006" key="4">
    <source>
        <dbReference type="Google" id="ProtNLM"/>
    </source>
</evidence>
<reference evidence="2 3" key="1">
    <citation type="submission" date="2020-08" db="EMBL/GenBank/DDBJ databases">
        <title>Genomic Encyclopedia of Type Strains, Phase IV (KMG-IV): sequencing the most valuable type-strain genomes for metagenomic binning, comparative biology and taxonomic classification.</title>
        <authorList>
            <person name="Goeker M."/>
        </authorList>
    </citation>
    <scope>NUCLEOTIDE SEQUENCE [LARGE SCALE GENOMIC DNA]</scope>
    <source>
        <strain evidence="2 3">DSM 25895</strain>
    </source>
</reference>
<name>A0A840YAU2_9PROT</name>
<keyword evidence="1" id="KW-0732">Signal</keyword>
<comment type="caution">
    <text evidence="2">The sequence shown here is derived from an EMBL/GenBank/DDBJ whole genome shotgun (WGS) entry which is preliminary data.</text>
</comment>
<feature type="signal peptide" evidence="1">
    <location>
        <begin position="1"/>
        <end position="26"/>
    </location>
</feature>
<dbReference type="AlphaFoldDB" id="A0A840YAU2"/>